<feature type="compositionally biased region" description="Polar residues" evidence="1">
    <location>
        <begin position="46"/>
        <end position="58"/>
    </location>
</feature>
<dbReference type="STRING" id="476652.DEAC_c06320"/>
<name>A0A0J1FVG9_9FIRM</name>
<evidence type="ECO:0000313" key="5">
    <source>
        <dbReference type="Proteomes" id="UP000036356"/>
    </source>
</evidence>
<evidence type="ECO:0000313" key="4">
    <source>
        <dbReference type="EMBL" id="KLU67420.1"/>
    </source>
</evidence>
<dbReference type="Pfam" id="PF13472">
    <property type="entry name" value="Lipase_GDSL_2"/>
    <property type="match status" value="1"/>
</dbReference>
<keyword evidence="2" id="KW-1133">Transmembrane helix</keyword>
<organism evidence="4 5">
    <name type="scientific">Desulfosporosinus acididurans</name>
    <dbReference type="NCBI Taxonomy" id="476652"/>
    <lineage>
        <taxon>Bacteria</taxon>
        <taxon>Bacillati</taxon>
        <taxon>Bacillota</taxon>
        <taxon>Clostridia</taxon>
        <taxon>Eubacteriales</taxon>
        <taxon>Desulfitobacteriaceae</taxon>
        <taxon>Desulfosporosinus</taxon>
    </lineage>
</organism>
<dbReference type="EMBL" id="LDZY01000002">
    <property type="protein sequence ID" value="KLU67420.1"/>
    <property type="molecule type" value="Genomic_DNA"/>
</dbReference>
<feature type="transmembrane region" description="Helical" evidence="2">
    <location>
        <begin position="20"/>
        <end position="40"/>
    </location>
</feature>
<proteinExistence type="predicted"/>
<sequence length="280" mass="31636">MTSFRKYKYLKKPINWYLSLKATIVTGLLFLLIFGFFLPLRAGKANNPTQSPDSTAKETQTQTQTKTRTIPASAPSTQTIVQSESQSRSSLSTIVPSREIKADFSNVIFVGDSITYGFKKSHNTVVKQDHVYAKIGAHVYEGAKLLGDNSNIIRSRCNGSVDYVFLMFGANDFGYDMRSYQKWYKELIESTKRMFPESKIILQSVMPMKSTIDQPQRNLEPQKLNKIVKAVAAEEDVTYLDISKSIPNATNLLLSDGLHFKSELYPLWIAVIKNNVKQLL</sequence>
<dbReference type="InterPro" id="IPR051532">
    <property type="entry name" value="Ester_Hydrolysis_Enzymes"/>
</dbReference>
<dbReference type="PANTHER" id="PTHR30383:SF29">
    <property type="entry name" value="SGNH HYDROLASE-TYPE ESTERASE DOMAIN-CONTAINING PROTEIN"/>
    <property type="match status" value="1"/>
</dbReference>
<dbReference type="PANTHER" id="PTHR30383">
    <property type="entry name" value="THIOESTERASE 1/PROTEASE 1/LYSOPHOSPHOLIPASE L1"/>
    <property type="match status" value="1"/>
</dbReference>
<reference evidence="4 5" key="1">
    <citation type="submission" date="2015-06" db="EMBL/GenBank/DDBJ databases">
        <title>Draft genome of the moderately acidophilic sulfate reducer Candidatus Desulfosporosinus acididurans strain M1.</title>
        <authorList>
            <person name="Poehlein A."/>
            <person name="Petzsch P."/>
            <person name="Johnson B.D."/>
            <person name="Schloemann M."/>
            <person name="Daniel R."/>
            <person name="Muehling M."/>
        </authorList>
    </citation>
    <scope>NUCLEOTIDE SEQUENCE [LARGE SCALE GENOMIC DNA]</scope>
    <source>
        <strain evidence="4 5">M1</strain>
    </source>
</reference>
<dbReference type="GO" id="GO:0016787">
    <property type="term" value="F:hydrolase activity"/>
    <property type="evidence" value="ECO:0007669"/>
    <property type="project" value="UniProtKB-KW"/>
</dbReference>
<dbReference type="SUPFAM" id="SSF52266">
    <property type="entry name" value="SGNH hydrolase"/>
    <property type="match status" value="1"/>
</dbReference>
<comment type="caution">
    <text evidence="4">The sequence shown here is derived from an EMBL/GenBank/DDBJ whole genome shotgun (WGS) entry which is preliminary data.</text>
</comment>
<evidence type="ECO:0000256" key="1">
    <source>
        <dbReference type="SAM" id="MobiDB-lite"/>
    </source>
</evidence>
<evidence type="ECO:0000259" key="3">
    <source>
        <dbReference type="Pfam" id="PF13472"/>
    </source>
</evidence>
<feature type="domain" description="SGNH hydrolase-type esterase" evidence="3">
    <location>
        <begin position="109"/>
        <end position="263"/>
    </location>
</feature>
<feature type="compositionally biased region" description="Low complexity" evidence="1">
    <location>
        <begin position="59"/>
        <end position="69"/>
    </location>
</feature>
<dbReference type="RefSeq" id="WP_047808566.1">
    <property type="nucleotide sequence ID" value="NZ_LDZY01000002.1"/>
</dbReference>
<keyword evidence="2" id="KW-0812">Transmembrane</keyword>
<dbReference type="Gene3D" id="3.40.50.1110">
    <property type="entry name" value="SGNH hydrolase"/>
    <property type="match status" value="1"/>
</dbReference>
<dbReference type="AlphaFoldDB" id="A0A0J1FVG9"/>
<gene>
    <name evidence="4" type="ORF">DEAC_c06320</name>
</gene>
<dbReference type="InterPro" id="IPR013830">
    <property type="entry name" value="SGNH_hydro"/>
</dbReference>
<keyword evidence="5" id="KW-1185">Reference proteome</keyword>
<dbReference type="Proteomes" id="UP000036356">
    <property type="component" value="Unassembled WGS sequence"/>
</dbReference>
<protein>
    <submittedName>
        <fullName evidence="4">GDSL-like lipase/acylhydrolase</fullName>
    </submittedName>
</protein>
<accession>A0A0J1FVG9</accession>
<dbReference type="InterPro" id="IPR036514">
    <property type="entry name" value="SGNH_hydro_sf"/>
</dbReference>
<keyword evidence="4" id="KW-0378">Hydrolase</keyword>
<keyword evidence="2" id="KW-0472">Membrane</keyword>
<dbReference type="PATRIC" id="fig|476652.3.peg.646"/>
<feature type="region of interest" description="Disordered" evidence="1">
    <location>
        <begin position="46"/>
        <end position="85"/>
    </location>
</feature>
<evidence type="ECO:0000256" key="2">
    <source>
        <dbReference type="SAM" id="Phobius"/>
    </source>
</evidence>